<dbReference type="GeneID" id="19045928"/>
<evidence type="ECO:0000256" key="1">
    <source>
        <dbReference type="SAM" id="MobiDB-lite"/>
    </source>
</evidence>
<dbReference type="EnsemblProtists" id="EOD17927">
    <property type="protein sequence ID" value="EOD17927"/>
    <property type="gene ID" value="EMIHUDRAFT_447880"/>
</dbReference>
<keyword evidence="3" id="KW-1185">Reference proteome</keyword>
<dbReference type="AlphaFoldDB" id="A0A0D3J342"/>
<dbReference type="Proteomes" id="UP000013827">
    <property type="component" value="Unassembled WGS sequence"/>
</dbReference>
<dbReference type="PaxDb" id="2903-EOD17927"/>
<protein>
    <submittedName>
        <fullName evidence="2">Uncharacterized protein</fullName>
    </submittedName>
</protein>
<name>A0A0D3J342_EMIH1</name>
<proteinExistence type="predicted"/>
<dbReference type="HOGENOM" id="CLU_1047438_0_0_1"/>
<reference evidence="2" key="2">
    <citation type="submission" date="2024-10" db="UniProtKB">
        <authorList>
            <consortium name="EnsemblProtists"/>
        </authorList>
    </citation>
    <scope>IDENTIFICATION</scope>
</reference>
<dbReference type="RefSeq" id="XP_005770356.1">
    <property type="nucleotide sequence ID" value="XM_005770299.1"/>
</dbReference>
<organism evidence="2 3">
    <name type="scientific">Emiliania huxleyi (strain CCMP1516)</name>
    <dbReference type="NCBI Taxonomy" id="280463"/>
    <lineage>
        <taxon>Eukaryota</taxon>
        <taxon>Haptista</taxon>
        <taxon>Haptophyta</taxon>
        <taxon>Prymnesiophyceae</taxon>
        <taxon>Isochrysidales</taxon>
        <taxon>Noelaerhabdaceae</taxon>
        <taxon>Emiliania</taxon>
    </lineage>
</organism>
<reference evidence="3" key="1">
    <citation type="journal article" date="2013" name="Nature">
        <title>Pan genome of the phytoplankton Emiliania underpins its global distribution.</title>
        <authorList>
            <person name="Read B.A."/>
            <person name="Kegel J."/>
            <person name="Klute M.J."/>
            <person name="Kuo A."/>
            <person name="Lefebvre S.C."/>
            <person name="Maumus F."/>
            <person name="Mayer C."/>
            <person name="Miller J."/>
            <person name="Monier A."/>
            <person name="Salamov A."/>
            <person name="Young J."/>
            <person name="Aguilar M."/>
            <person name="Claverie J.M."/>
            <person name="Frickenhaus S."/>
            <person name="Gonzalez K."/>
            <person name="Herman E.K."/>
            <person name="Lin Y.C."/>
            <person name="Napier J."/>
            <person name="Ogata H."/>
            <person name="Sarno A.F."/>
            <person name="Shmutz J."/>
            <person name="Schroeder D."/>
            <person name="de Vargas C."/>
            <person name="Verret F."/>
            <person name="von Dassow P."/>
            <person name="Valentin K."/>
            <person name="Van de Peer Y."/>
            <person name="Wheeler G."/>
            <person name="Dacks J.B."/>
            <person name="Delwiche C.F."/>
            <person name="Dyhrman S.T."/>
            <person name="Glockner G."/>
            <person name="John U."/>
            <person name="Richards T."/>
            <person name="Worden A.Z."/>
            <person name="Zhang X."/>
            <person name="Grigoriev I.V."/>
            <person name="Allen A.E."/>
            <person name="Bidle K."/>
            <person name="Borodovsky M."/>
            <person name="Bowler C."/>
            <person name="Brownlee C."/>
            <person name="Cock J.M."/>
            <person name="Elias M."/>
            <person name="Gladyshev V.N."/>
            <person name="Groth M."/>
            <person name="Guda C."/>
            <person name="Hadaegh A."/>
            <person name="Iglesias-Rodriguez M.D."/>
            <person name="Jenkins J."/>
            <person name="Jones B.M."/>
            <person name="Lawson T."/>
            <person name="Leese F."/>
            <person name="Lindquist E."/>
            <person name="Lobanov A."/>
            <person name="Lomsadze A."/>
            <person name="Malik S.B."/>
            <person name="Marsh M.E."/>
            <person name="Mackinder L."/>
            <person name="Mock T."/>
            <person name="Mueller-Roeber B."/>
            <person name="Pagarete A."/>
            <person name="Parker M."/>
            <person name="Probert I."/>
            <person name="Quesneville H."/>
            <person name="Raines C."/>
            <person name="Rensing S.A."/>
            <person name="Riano-Pachon D.M."/>
            <person name="Richier S."/>
            <person name="Rokitta S."/>
            <person name="Shiraiwa Y."/>
            <person name="Soanes D.M."/>
            <person name="van der Giezen M."/>
            <person name="Wahlund T.M."/>
            <person name="Williams B."/>
            <person name="Wilson W."/>
            <person name="Wolfe G."/>
            <person name="Wurch L.L."/>
        </authorList>
    </citation>
    <scope>NUCLEOTIDE SEQUENCE</scope>
</reference>
<accession>A0A0D3J342</accession>
<feature type="region of interest" description="Disordered" evidence="1">
    <location>
        <begin position="246"/>
        <end position="266"/>
    </location>
</feature>
<dbReference type="KEGG" id="ehx:EMIHUDRAFT_447880"/>
<evidence type="ECO:0000313" key="3">
    <source>
        <dbReference type="Proteomes" id="UP000013827"/>
    </source>
</evidence>
<evidence type="ECO:0000313" key="2">
    <source>
        <dbReference type="EnsemblProtists" id="EOD17927"/>
    </source>
</evidence>
<sequence length="266" mass="28274">MLSLIAWLPSWQSTQPRAGRLVGPLASEAAAAPPSVLISEAEVADLEPAVALTVRAFFGTLGRERGFNNARAIAFSQLSAEQAASLRAIICSGTALKATAPDGRRRRIGGSSRCGGASAAGWWRGYSNRRDAGRPCSRWRRAIARPSACTRRAASRWRRRRRVPRLEAAAAFDTARPRLRTLSCSPRLHRRYAVDWWRGRVFAATSLLVMRHGGKPGRGEGGGAEAEARGAVRAEASGVVDSAAEAGGAATCDVDNPTGLCVDKGS</sequence>